<reference evidence="1 2" key="1">
    <citation type="submission" date="2017-12" db="EMBL/GenBank/DDBJ databases">
        <title>Phylogenetic diversity of female urinary microbiome.</title>
        <authorList>
            <person name="Thomas-White K."/>
            <person name="Wolfe A.J."/>
        </authorList>
    </citation>
    <scope>NUCLEOTIDE SEQUENCE [LARGE SCALE GENOMIC DNA]</scope>
    <source>
        <strain evidence="1 2">UMB0064</strain>
    </source>
</reference>
<protein>
    <submittedName>
        <fullName evidence="1">Uncharacterized protein</fullName>
    </submittedName>
</protein>
<evidence type="ECO:0000313" key="1">
    <source>
        <dbReference type="EMBL" id="PKZ13963.1"/>
    </source>
</evidence>
<name>A0A2I1M1E5_9BIFI</name>
<gene>
    <name evidence="1" type="ORF">CYJ32_07920</name>
</gene>
<evidence type="ECO:0000313" key="2">
    <source>
        <dbReference type="Proteomes" id="UP000242263"/>
    </source>
</evidence>
<dbReference type="EMBL" id="PKGU01000009">
    <property type="protein sequence ID" value="PKZ13963.1"/>
    <property type="molecule type" value="Genomic_DNA"/>
</dbReference>
<dbReference type="RefSeq" id="WP_049217294.1">
    <property type="nucleotide sequence ID" value="NZ_CBDEIH010000005.1"/>
</dbReference>
<comment type="caution">
    <text evidence="1">The sequence shown here is derived from an EMBL/GenBank/DDBJ whole genome shotgun (WGS) entry which is preliminary data.</text>
</comment>
<dbReference type="AlphaFoldDB" id="A0A2I1M1E5"/>
<proteinExistence type="predicted"/>
<dbReference type="Proteomes" id="UP000242263">
    <property type="component" value="Unassembled WGS sequence"/>
</dbReference>
<organism evidence="1 2">
    <name type="scientific">Alloscardovia omnicolens</name>
    <dbReference type="NCBI Taxonomy" id="419015"/>
    <lineage>
        <taxon>Bacteria</taxon>
        <taxon>Bacillati</taxon>
        <taxon>Actinomycetota</taxon>
        <taxon>Actinomycetes</taxon>
        <taxon>Bifidobacteriales</taxon>
        <taxon>Bifidobacteriaceae</taxon>
        <taxon>Alloscardovia</taxon>
    </lineage>
</organism>
<accession>A0A2I1M1E5</accession>
<sequence>MGIETGITRYTCDRCKKKLLITPNEPQPFDWINRTYTNSSQENKTVTLCSDCYKAYNEQIPRLDALWDKFITRDGKSLPSVTESPLVES</sequence>